<evidence type="ECO:0000313" key="8">
    <source>
        <dbReference type="EMBL" id="KAH0959091.1"/>
    </source>
</evidence>
<dbReference type="OrthoDB" id="3026777at2759"/>
<keyword evidence="3 6" id="KW-1133">Transmembrane helix</keyword>
<evidence type="ECO:0000256" key="1">
    <source>
        <dbReference type="ARBA" id="ARBA00004141"/>
    </source>
</evidence>
<reference evidence="8" key="1">
    <citation type="submission" date="2021-09" db="EMBL/GenBank/DDBJ databases">
        <title>A high-quality genome of the endoparasitic fungus Hirsutella rhossiliensis with a comparison of Hirsutella genomes reveals transposable elements contributing to genome size variation.</title>
        <authorList>
            <person name="Lin R."/>
            <person name="Jiao Y."/>
            <person name="Sun X."/>
            <person name="Ling J."/>
            <person name="Xie B."/>
            <person name="Cheng X."/>
        </authorList>
    </citation>
    <scope>NUCLEOTIDE SEQUENCE</scope>
    <source>
        <strain evidence="8">HR02</strain>
    </source>
</reference>
<name>A0A9P8SFK1_9HYPO</name>
<dbReference type="AlphaFoldDB" id="A0A9P8SFK1"/>
<dbReference type="GO" id="GO:0016020">
    <property type="term" value="C:membrane"/>
    <property type="evidence" value="ECO:0007669"/>
    <property type="project" value="UniProtKB-SubCell"/>
</dbReference>
<dbReference type="Proteomes" id="UP000824596">
    <property type="component" value="Unassembled WGS sequence"/>
</dbReference>
<feature type="transmembrane region" description="Helical" evidence="6">
    <location>
        <begin position="388"/>
        <end position="413"/>
    </location>
</feature>
<keyword evidence="2 6" id="KW-0812">Transmembrane</keyword>
<dbReference type="InterPro" id="IPR036259">
    <property type="entry name" value="MFS_trans_sf"/>
</dbReference>
<evidence type="ECO:0000313" key="9">
    <source>
        <dbReference type="Proteomes" id="UP000824596"/>
    </source>
</evidence>
<protein>
    <submittedName>
        <fullName evidence="8">Major facilitator superfamily domain-containing protein</fullName>
    </submittedName>
</protein>
<gene>
    <name evidence="8" type="ORF">HRG_09552</name>
</gene>
<feature type="transmembrane region" description="Helical" evidence="6">
    <location>
        <begin position="123"/>
        <end position="143"/>
    </location>
</feature>
<comment type="caution">
    <text evidence="8">The sequence shown here is derived from an EMBL/GenBank/DDBJ whole genome shotgun (WGS) entry which is preliminary data.</text>
</comment>
<dbReference type="PANTHER" id="PTHR23507">
    <property type="entry name" value="ZGC:174356"/>
    <property type="match status" value="1"/>
</dbReference>
<feature type="transmembrane region" description="Helical" evidence="6">
    <location>
        <begin position="457"/>
        <end position="478"/>
    </location>
</feature>
<organism evidence="8 9">
    <name type="scientific">Hirsutella rhossiliensis</name>
    <dbReference type="NCBI Taxonomy" id="111463"/>
    <lineage>
        <taxon>Eukaryota</taxon>
        <taxon>Fungi</taxon>
        <taxon>Dikarya</taxon>
        <taxon>Ascomycota</taxon>
        <taxon>Pezizomycotina</taxon>
        <taxon>Sordariomycetes</taxon>
        <taxon>Hypocreomycetidae</taxon>
        <taxon>Hypocreales</taxon>
        <taxon>Ophiocordycipitaceae</taxon>
        <taxon>Hirsutella</taxon>
    </lineage>
</organism>
<keyword evidence="9" id="KW-1185">Reference proteome</keyword>
<dbReference type="Pfam" id="PF07690">
    <property type="entry name" value="MFS_1"/>
    <property type="match status" value="1"/>
</dbReference>
<dbReference type="PANTHER" id="PTHR23507:SF1">
    <property type="entry name" value="FI18259P1-RELATED"/>
    <property type="match status" value="1"/>
</dbReference>
<feature type="transmembrane region" description="Helical" evidence="6">
    <location>
        <begin position="189"/>
        <end position="212"/>
    </location>
</feature>
<evidence type="ECO:0000256" key="6">
    <source>
        <dbReference type="SAM" id="Phobius"/>
    </source>
</evidence>
<feature type="signal peptide" evidence="7">
    <location>
        <begin position="1"/>
        <end position="50"/>
    </location>
</feature>
<comment type="subcellular location">
    <subcellularLocation>
        <location evidence="1">Membrane</location>
        <topology evidence="1">Multi-pass membrane protein</topology>
    </subcellularLocation>
</comment>
<dbReference type="GeneID" id="68358681"/>
<dbReference type="Gene3D" id="1.20.1250.20">
    <property type="entry name" value="MFS general substrate transporter like domains"/>
    <property type="match status" value="1"/>
</dbReference>
<dbReference type="EMBL" id="JAIZPD010000013">
    <property type="protein sequence ID" value="KAH0959091.1"/>
    <property type="molecule type" value="Genomic_DNA"/>
</dbReference>
<dbReference type="RefSeq" id="XP_044716604.1">
    <property type="nucleotide sequence ID" value="XM_044868023.1"/>
</dbReference>
<evidence type="ECO:0000256" key="4">
    <source>
        <dbReference type="ARBA" id="ARBA00023136"/>
    </source>
</evidence>
<sequence>MDETTALLGSQSPPNDARVPPSCRGRKPQTIVLLLSLLVLFLSCSDSLSAVPSTRLLEDAICRRYTVRNATEAPIDEQSCKADSVQSELAYLKGLMDTLEAAIGLLVAFPYAALSDKIGRKPILLLFITGYFLSSAWNALVIYRSETLLPHTVLFSPAFFLIGGGRCVVISALHSAVSDVTTDDHRASGFLAIMFGTLAGSFIGPVVSSGLMQITSPWVPYLISFGIMLLGAAMLLLIPETLSPRKLDADKQEPIDDTTRSMLNWHLRRCVAQLKESLDLLRQPALAVLLVTFLAPMPMMAATSQFFVQYVSKRFEWSLAAAGYLLSLRGTVNMLLLLVILPGLSTMLLSRATAKGRSGAAKDRVLAQSSAVALTLGCLLMASDRIYVVVTGLVVNTLGAGLAAVCRSLAAYLVSAHHTAKLQTLIGMTEALGSLFAGPALAGMLSAGMKSEGAWMGLPYLGLAAFLSLTTLLPLFFVRFPAGLTAQASDDDTDPAFACARGLDGGCPLGSHCPGHAPFGSAA</sequence>
<dbReference type="GO" id="GO:0022857">
    <property type="term" value="F:transmembrane transporter activity"/>
    <property type="evidence" value="ECO:0007669"/>
    <property type="project" value="InterPro"/>
</dbReference>
<dbReference type="SUPFAM" id="SSF103473">
    <property type="entry name" value="MFS general substrate transporter"/>
    <property type="match status" value="1"/>
</dbReference>
<evidence type="ECO:0000256" key="2">
    <source>
        <dbReference type="ARBA" id="ARBA00022692"/>
    </source>
</evidence>
<feature type="transmembrane region" description="Helical" evidence="6">
    <location>
        <begin position="155"/>
        <end position="177"/>
    </location>
</feature>
<feature type="region of interest" description="Disordered" evidence="5">
    <location>
        <begin position="1"/>
        <end position="23"/>
    </location>
</feature>
<keyword evidence="7" id="KW-0732">Signal</keyword>
<feature type="transmembrane region" description="Helical" evidence="6">
    <location>
        <begin position="365"/>
        <end position="382"/>
    </location>
</feature>
<evidence type="ECO:0000256" key="7">
    <source>
        <dbReference type="SAM" id="SignalP"/>
    </source>
</evidence>
<evidence type="ECO:0000256" key="3">
    <source>
        <dbReference type="ARBA" id="ARBA00022989"/>
    </source>
</evidence>
<feature type="chain" id="PRO_5040147870" evidence="7">
    <location>
        <begin position="51"/>
        <end position="523"/>
    </location>
</feature>
<dbReference type="InterPro" id="IPR011701">
    <property type="entry name" value="MFS"/>
</dbReference>
<evidence type="ECO:0000256" key="5">
    <source>
        <dbReference type="SAM" id="MobiDB-lite"/>
    </source>
</evidence>
<feature type="transmembrane region" description="Helical" evidence="6">
    <location>
        <begin position="319"/>
        <end position="344"/>
    </location>
</feature>
<accession>A0A9P8SFK1</accession>
<proteinExistence type="predicted"/>
<feature type="transmembrane region" description="Helical" evidence="6">
    <location>
        <begin position="218"/>
        <end position="238"/>
    </location>
</feature>
<feature type="transmembrane region" description="Helical" evidence="6">
    <location>
        <begin position="285"/>
        <end position="307"/>
    </location>
</feature>
<keyword evidence="4 6" id="KW-0472">Membrane</keyword>
<feature type="transmembrane region" description="Helical" evidence="6">
    <location>
        <begin position="425"/>
        <end position="445"/>
    </location>
</feature>